<evidence type="ECO:0000256" key="3">
    <source>
        <dbReference type="ARBA" id="ARBA00023163"/>
    </source>
</evidence>
<evidence type="ECO:0000256" key="2">
    <source>
        <dbReference type="ARBA" id="ARBA00023015"/>
    </source>
</evidence>
<dbReference type="InterPro" id="IPR011520">
    <property type="entry name" value="Vg_fam"/>
</dbReference>
<dbReference type="Pfam" id="PF07545">
    <property type="entry name" value="Vg_Tdu"/>
    <property type="match status" value="1"/>
</dbReference>
<dbReference type="Proteomes" id="UP000515158">
    <property type="component" value="Unplaced"/>
</dbReference>
<dbReference type="GO" id="GO:0005634">
    <property type="term" value="C:nucleus"/>
    <property type="evidence" value="ECO:0007669"/>
    <property type="project" value="UniProtKB-SubCell"/>
</dbReference>
<evidence type="ECO:0000313" key="7">
    <source>
        <dbReference type="RefSeq" id="XP_034238763.1"/>
    </source>
</evidence>
<evidence type="ECO:0000256" key="5">
    <source>
        <dbReference type="SAM" id="MobiDB-lite"/>
    </source>
</evidence>
<dbReference type="FunCoup" id="A0A6P8YGA3">
    <property type="interactions" value="28"/>
</dbReference>
<dbReference type="InParanoid" id="A0A6P8YGA3"/>
<gene>
    <name evidence="7" type="primary">LOC117643787</name>
</gene>
<evidence type="ECO:0000256" key="4">
    <source>
        <dbReference type="ARBA" id="ARBA00023242"/>
    </source>
</evidence>
<reference evidence="7" key="1">
    <citation type="submission" date="2025-08" db="UniProtKB">
        <authorList>
            <consortium name="RefSeq"/>
        </authorList>
    </citation>
    <scope>IDENTIFICATION</scope>
    <source>
        <tissue evidence="7">Total insect</tissue>
    </source>
</reference>
<organism evidence="7">
    <name type="scientific">Thrips palmi</name>
    <name type="common">Melon thrips</name>
    <dbReference type="NCBI Taxonomy" id="161013"/>
    <lineage>
        <taxon>Eukaryota</taxon>
        <taxon>Metazoa</taxon>
        <taxon>Ecdysozoa</taxon>
        <taxon>Arthropoda</taxon>
        <taxon>Hexapoda</taxon>
        <taxon>Insecta</taxon>
        <taxon>Pterygota</taxon>
        <taxon>Neoptera</taxon>
        <taxon>Paraneoptera</taxon>
        <taxon>Thysanoptera</taxon>
        <taxon>Terebrantia</taxon>
        <taxon>Thripoidea</taxon>
        <taxon>Thripidae</taxon>
        <taxon>Thrips</taxon>
    </lineage>
</organism>
<dbReference type="RefSeq" id="XP_034238763.1">
    <property type="nucleotide sequence ID" value="XM_034382872.1"/>
</dbReference>
<name>A0A6P8YGA3_THRPL</name>
<dbReference type="GeneID" id="117643787"/>
<dbReference type="OrthoDB" id="10069705at2759"/>
<dbReference type="CTD" id="36421"/>
<dbReference type="AlphaFoldDB" id="A0A6P8YGA3"/>
<dbReference type="PANTHER" id="PTHR15950">
    <property type="entry name" value="TRANSCRIPTION COFACTOR VESTIGIAL-LIKE PROTEIN"/>
    <property type="match status" value="1"/>
</dbReference>
<comment type="subcellular location">
    <subcellularLocation>
        <location evidence="1">Nucleus</location>
    </subcellularLocation>
</comment>
<keyword evidence="6" id="KW-1185">Reference proteome</keyword>
<feature type="region of interest" description="Disordered" evidence="5">
    <location>
        <begin position="326"/>
        <end position="345"/>
    </location>
</feature>
<keyword evidence="2" id="KW-0805">Transcription regulation</keyword>
<evidence type="ECO:0000256" key="1">
    <source>
        <dbReference type="ARBA" id="ARBA00004123"/>
    </source>
</evidence>
<keyword evidence="4" id="KW-0539">Nucleus</keyword>
<dbReference type="PANTHER" id="PTHR15950:SF15">
    <property type="entry name" value="PROTEIN VESTIGIAL"/>
    <property type="match status" value="1"/>
</dbReference>
<dbReference type="KEGG" id="tpal:117643787"/>
<evidence type="ECO:0000313" key="6">
    <source>
        <dbReference type="Proteomes" id="UP000515158"/>
    </source>
</evidence>
<feature type="region of interest" description="Disordered" evidence="5">
    <location>
        <begin position="89"/>
        <end position="139"/>
    </location>
</feature>
<dbReference type="GO" id="GO:0006355">
    <property type="term" value="P:regulation of DNA-templated transcription"/>
    <property type="evidence" value="ECO:0007669"/>
    <property type="project" value="InterPro"/>
</dbReference>
<protein>
    <submittedName>
        <fullName evidence="7">Protein vestigial isoform X1</fullName>
    </submittedName>
</protein>
<sequence length="378" mass="39340">MTMSCPEVVYQAYYPYLYQRPSAAAHSSARAAAFPPFSHQYDRFNVQRSLEQPSSSLGESSAASVASVGAASSAAGSAGGSGYLGLSHHPPSSVGSVSSGGGGVGSPGSPPLSAPSLPRHKEEDSGGPRSADAAVADDEETEALHAVDLDSSRDSAHGHGQHGHAQYLSANCVVFTHYSGDAASVVDEHFTRALAYADTKASALGKESSPMTARNFPASFWNSNYHASGLGGMAGVGGLGAAGVAGMAGMGVPGVSHHGDLYGDPYHHAASTPTDPWHYPQYSAAAHHHRAVHEYHHHHHNMAAQYGGLLLPPARLPAHAHQYSKEWAPGGHHPHHAHHGQSVAHHHGLEAGPAGYSYPGMAGLEPQVQETSKDLYWI</sequence>
<proteinExistence type="predicted"/>
<accession>A0A6P8YGA3</accession>
<keyword evidence="3" id="KW-0804">Transcription</keyword>